<keyword evidence="7" id="KW-0472">Membrane</keyword>
<dbReference type="PRINTS" id="PR01488">
    <property type="entry name" value="RTXTOXINA"/>
</dbReference>
<dbReference type="GO" id="GO:0016020">
    <property type="term" value="C:membrane"/>
    <property type="evidence" value="ECO:0007669"/>
    <property type="project" value="UniProtKB-SubCell"/>
</dbReference>
<feature type="compositionally biased region" description="Low complexity" evidence="8">
    <location>
        <begin position="723"/>
        <end position="736"/>
    </location>
</feature>
<feature type="region of interest" description="Disordered" evidence="8">
    <location>
        <begin position="561"/>
        <end position="796"/>
    </location>
</feature>
<dbReference type="InterPro" id="IPR001343">
    <property type="entry name" value="Hemolysn_Ca-bd"/>
</dbReference>
<dbReference type="PROSITE" id="PS00330">
    <property type="entry name" value="HEMOLYSIN_CALCIUM"/>
    <property type="match status" value="10"/>
</dbReference>
<dbReference type="PRINTS" id="PR00313">
    <property type="entry name" value="CABNDNGRPT"/>
</dbReference>
<gene>
    <name evidence="9" type="primary">cya_2</name>
    <name evidence="9" type="ORF">SHM7688_00312</name>
</gene>
<evidence type="ECO:0000256" key="1">
    <source>
        <dbReference type="ARBA" id="ARBA00004370"/>
    </source>
</evidence>
<evidence type="ECO:0000256" key="7">
    <source>
        <dbReference type="ARBA" id="ARBA00023136"/>
    </source>
</evidence>
<dbReference type="OrthoDB" id="8479154at2"/>
<dbReference type="InterPro" id="IPR018511">
    <property type="entry name" value="Hemolysin-typ_Ca-bd_CS"/>
</dbReference>
<feature type="compositionally biased region" description="Gly residues" evidence="8">
    <location>
        <begin position="656"/>
        <end position="668"/>
    </location>
</feature>
<dbReference type="EMBL" id="CYPW01000004">
    <property type="protein sequence ID" value="CUH50881.1"/>
    <property type="molecule type" value="Genomic_DNA"/>
</dbReference>
<dbReference type="PANTHER" id="PTHR38340">
    <property type="entry name" value="S-LAYER PROTEIN"/>
    <property type="match status" value="1"/>
</dbReference>
<comment type="subcellular location">
    <subcellularLocation>
        <location evidence="1">Membrane</location>
    </subcellularLocation>
    <subcellularLocation>
        <location evidence="2">Secreted</location>
    </subcellularLocation>
</comment>
<dbReference type="GO" id="GO:0005509">
    <property type="term" value="F:calcium ion binding"/>
    <property type="evidence" value="ECO:0007669"/>
    <property type="project" value="InterPro"/>
</dbReference>
<dbReference type="Pfam" id="PF00353">
    <property type="entry name" value="HemolysinCabind"/>
    <property type="match status" value="8"/>
</dbReference>
<reference evidence="9 10" key="1">
    <citation type="submission" date="2015-09" db="EMBL/GenBank/DDBJ databases">
        <authorList>
            <consortium name="Swine Surveillance"/>
        </authorList>
    </citation>
    <scope>NUCLEOTIDE SEQUENCE [LARGE SCALE GENOMIC DNA]</scope>
    <source>
        <strain evidence="9 10">CECT 7688</strain>
    </source>
</reference>
<evidence type="ECO:0000256" key="3">
    <source>
        <dbReference type="ARBA" id="ARBA00022525"/>
    </source>
</evidence>
<sequence length="908" mass="91273">MSNSNLSAIMGTGLSDTRTGTGADDVIIGLAGDDTLSGGAGNDEIYGDYAEANLLDGTSSATGFQDYADSGSWTITALEGGHQAMTQTVETEAGGVYNMSFDLAANFAAGLANAAIEVLVDGVVVGTFTSDSGAYATFDVSFAADDDSSEITIQSVQAEGNGPIIDTSGPVFHYAREMEIGGQTVEVAAFADGQANLYQVLNGTLHVFDVETQTYEVAGAAGTVNVNSMGYNAEDDLLYAIAVSDGVDSLGQTVARSDLIMLDAEGNSYRIGETPYRAWTGDFDDQGNLWSFQSSMDHISVIDVDQFDAEGNPVATVYRLPNELVQHRVYDVAFDANTQRFYGVARPASEGADTILLVVDVSTGSPEFTTVPVTSTVVDGVTLDGVPLVTFGAAIMDAEGNLFVGGNSGDHDMNNATGNSGGIYQVIIDQDTGAASLHLVTSAPGSYSNDGAADPTAESPFVEVDLNSSVLIRDLALVATTEGALTYDDSLVGEAGNDTLDGGIGDDELIGGGAGDTLIGGSGDDYLDGGAGPGWVGDLISVYDSNGLRFDQFGNPLPENDDVLLGGAGDDTLRGSAGHDTLDGGEANDQLSGGSGSDVLFGSGGNDTLLGGGQDDTLSGGADNDDLTGGSGNDDMSGDDGDDILAGGSGSDTLDGGQGADILGGGTGDDILDGGSGADSLAGSSGNDVLNGGSGADTLSGGSGNDTLDGGSDADNLIGGSGEDALAGGDGADTLSGGNGNDVLEGGAGADSLRGGVDDDVLRGGEGRDQLRGDSGDDLIEGGNGNDYLSGASGSDTLDGGSGNDRLYLGAGADQAAGGAGADRFIFRSDDLDGSTDIITDFDVTQGDRLDLRALGLADDEADFSTWFSSNALVVGEDLHLALGNSTTLVLRDGGDDALSIYDNILFG</sequence>
<feature type="compositionally biased region" description="Gly residues" evidence="8">
    <location>
        <begin position="602"/>
        <end position="614"/>
    </location>
</feature>
<evidence type="ECO:0000256" key="8">
    <source>
        <dbReference type="SAM" id="MobiDB-lite"/>
    </source>
</evidence>
<evidence type="ECO:0000313" key="9">
    <source>
        <dbReference type="EMBL" id="CUH50881.1"/>
    </source>
</evidence>
<evidence type="ECO:0000256" key="5">
    <source>
        <dbReference type="ARBA" id="ARBA00022737"/>
    </source>
</evidence>
<protein>
    <submittedName>
        <fullName evidence="9">Cyclolysin</fullName>
    </submittedName>
</protein>
<dbReference type="InterPro" id="IPR011049">
    <property type="entry name" value="Serralysin-like_metalloprot_C"/>
</dbReference>
<dbReference type="SUPFAM" id="SSF51120">
    <property type="entry name" value="beta-Roll"/>
    <property type="match status" value="5"/>
</dbReference>
<keyword evidence="3" id="KW-0964">Secreted</keyword>
<dbReference type="InterPro" id="IPR003995">
    <property type="entry name" value="RTX_toxin_determinant-A"/>
</dbReference>
<dbReference type="AlphaFoldDB" id="A0A0P1EK30"/>
<dbReference type="GO" id="GO:0005576">
    <property type="term" value="C:extracellular region"/>
    <property type="evidence" value="ECO:0007669"/>
    <property type="project" value="UniProtKB-SubCell"/>
</dbReference>
<accession>A0A0P1EK30</accession>
<dbReference type="InterPro" id="IPR050557">
    <property type="entry name" value="RTX_toxin/Mannuronan_C5-epim"/>
</dbReference>
<dbReference type="Gene3D" id="2.150.10.10">
    <property type="entry name" value="Serralysin-like metalloprotease, C-terminal"/>
    <property type="match status" value="6"/>
</dbReference>
<keyword evidence="4" id="KW-0800">Toxin</keyword>
<dbReference type="PANTHER" id="PTHR38340:SF1">
    <property type="entry name" value="S-LAYER PROTEIN"/>
    <property type="match status" value="1"/>
</dbReference>
<evidence type="ECO:0000313" key="10">
    <source>
        <dbReference type="Proteomes" id="UP000054823"/>
    </source>
</evidence>
<proteinExistence type="predicted"/>
<keyword evidence="5" id="KW-0677">Repeat</keyword>
<evidence type="ECO:0000256" key="2">
    <source>
        <dbReference type="ARBA" id="ARBA00004613"/>
    </source>
</evidence>
<keyword evidence="6" id="KW-0843">Virulence</keyword>
<dbReference type="STRING" id="321267.SHM7688_00312"/>
<organism evidence="9 10">
    <name type="scientific">Shimia marina</name>
    <dbReference type="NCBI Taxonomy" id="321267"/>
    <lineage>
        <taxon>Bacteria</taxon>
        <taxon>Pseudomonadati</taxon>
        <taxon>Pseudomonadota</taxon>
        <taxon>Alphaproteobacteria</taxon>
        <taxon>Rhodobacterales</taxon>
        <taxon>Roseobacteraceae</taxon>
    </lineage>
</organism>
<name>A0A0P1EK30_9RHOB</name>
<evidence type="ECO:0000256" key="4">
    <source>
        <dbReference type="ARBA" id="ARBA00022656"/>
    </source>
</evidence>
<keyword evidence="10" id="KW-1185">Reference proteome</keyword>
<dbReference type="GO" id="GO:0090729">
    <property type="term" value="F:toxin activity"/>
    <property type="evidence" value="ECO:0007669"/>
    <property type="project" value="UniProtKB-KW"/>
</dbReference>
<feature type="compositionally biased region" description="Basic and acidic residues" evidence="8">
    <location>
        <begin position="756"/>
        <end position="775"/>
    </location>
</feature>
<dbReference type="Proteomes" id="UP000054823">
    <property type="component" value="Unassembled WGS sequence"/>
</dbReference>
<evidence type="ECO:0000256" key="6">
    <source>
        <dbReference type="ARBA" id="ARBA00023026"/>
    </source>
</evidence>
<dbReference type="SUPFAM" id="SSF101898">
    <property type="entry name" value="NHL repeat"/>
    <property type="match status" value="1"/>
</dbReference>
<dbReference type="RefSeq" id="WP_058238266.1">
    <property type="nucleotide sequence ID" value="NZ_CYPW01000004.1"/>
</dbReference>